<dbReference type="PROSITE" id="PS51831">
    <property type="entry name" value="HD"/>
    <property type="match status" value="1"/>
</dbReference>
<gene>
    <name evidence="6" type="ORF">ABDB84_00335</name>
</gene>
<evidence type="ECO:0000313" key="6">
    <source>
        <dbReference type="EMBL" id="MEN3066901.1"/>
    </source>
</evidence>
<dbReference type="InterPro" id="IPR001789">
    <property type="entry name" value="Sig_transdc_resp-reg_receiver"/>
</dbReference>
<dbReference type="Proteomes" id="UP001410394">
    <property type="component" value="Unassembled WGS sequence"/>
</dbReference>
<evidence type="ECO:0000313" key="7">
    <source>
        <dbReference type="Proteomes" id="UP001410394"/>
    </source>
</evidence>
<feature type="domain" description="HD" evidence="4">
    <location>
        <begin position="215"/>
        <end position="338"/>
    </location>
</feature>
<dbReference type="RefSeq" id="WP_345917672.1">
    <property type="nucleotide sequence ID" value="NZ_JBDIVE010000001.1"/>
</dbReference>
<evidence type="ECO:0000256" key="1">
    <source>
        <dbReference type="PROSITE-ProRule" id="PRU00169"/>
    </source>
</evidence>
<reference evidence="6 7" key="1">
    <citation type="journal article" date="2018" name="Int. J. Syst. Evol. Microbiol.">
        <title>Uliginosibacterium sediminicola sp. nov., isolated from freshwater sediment.</title>
        <authorList>
            <person name="Hwang W.M."/>
            <person name="Kim S.M."/>
            <person name="Kang K."/>
            <person name="Ahn T.Y."/>
        </authorList>
    </citation>
    <scope>NUCLEOTIDE SEQUENCE [LARGE SCALE GENOMIC DNA]</scope>
    <source>
        <strain evidence="6 7">M1-21</strain>
    </source>
</reference>
<dbReference type="EMBL" id="JBDIVE010000001">
    <property type="protein sequence ID" value="MEN3066901.1"/>
    <property type="molecule type" value="Genomic_DNA"/>
</dbReference>
<accession>A0ABU9YT59</accession>
<dbReference type="SMART" id="SM00471">
    <property type="entry name" value="HDc"/>
    <property type="match status" value="1"/>
</dbReference>
<dbReference type="InterPro" id="IPR006674">
    <property type="entry name" value="HD_domain"/>
</dbReference>
<dbReference type="PANTHER" id="PTHR45228:SF8">
    <property type="entry name" value="TWO-COMPONENT RESPONSE REGULATOR-RELATED"/>
    <property type="match status" value="1"/>
</dbReference>
<dbReference type="SMART" id="SM00448">
    <property type="entry name" value="REC"/>
    <property type="match status" value="1"/>
</dbReference>
<keyword evidence="2" id="KW-0175">Coiled coil</keyword>
<dbReference type="Pfam" id="PF13487">
    <property type="entry name" value="HD_5"/>
    <property type="match status" value="1"/>
</dbReference>
<dbReference type="CDD" id="cd17569">
    <property type="entry name" value="REC_HupR-like"/>
    <property type="match status" value="1"/>
</dbReference>
<dbReference type="PROSITE" id="PS51832">
    <property type="entry name" value="HD_GYP"/>
    <property type="match status" value="1"/>
</dbReference>
<dbReference type="PROSITE" id="PS50110">
    <property type="entry name" value="RESPONSE_REGULATORY"/>
    <property type="match status" value="1"/>
</dbReference>
<dbReference type="SUPFAM" id="SSF109604">
    <property type="entry name" value="HD-domain/PDEase-like"/>
    <property type="match status" value="1"/>
</dbReference>
<dbReference type="InterPro" id="IPR003607">
    <property type="entry name" value="HD/PDEase_dom"/>
</dbReference>
<dbReference type="CDD" id="cd00077">
    <property type="entry name" value="HDc"/>
    <property type="match status" value="1"/>
</dbReference>
<organism evidence="6 7">
    <name type="scientific">Uliginosibacterium sediminicola</name>
    <dbReference type="NCBI Taxonomy" id="2024550"/>
    <lineage>
        <taxon>Bacteria</taxon>
        <taxon>Pseudomonadati</taxon>
        <taxon>Pseudomonadota</taxon>
        <taxon>Betaproteobacteria</taxon>
        <taxon>Rhodocyclales</taxon>
        <taxon>Zoogloeaceae</taxon>
        <taxon>Uliginosibacterium</taxon>
    </lineage>
</organism>
<sequence length="447" mass="49285">MTETVLQASETTLWPLGFESAPEVLLVDDEANILQALRRMLRPLGYRVRIANGGDEALRLLGEEAADLIISDMRMPGMSGAELLAQVRERWPQSIRILLTGYADIQSTVAAVNLGGIYRYVAKPWDEAELLQVIAQGLHLRGLELERIRLQRLTAEQNQALQTLNNSLEEKVRERTGELQSANQELTLAQEKLKKSLFTTIQVFSNLIEMRAGALAGHARRVADVGRRIAERMGISGHEAQEIMVAGLLHDIGKIGFSDEVMSRPVSKMSGEELGVMRKHCAAGALALTPLPHLRKVAAMIRAHHERFDGQGFPDGLAGLAIPPGARILALANDFDAAQIGVLFPRKLTPAEAREYILQGRGTRYDPAVVDAFLDLAGKGREPAPPERVLRVADLRVGMVLARDLLSREGVLLLAADYLIDDTLLKQIQEYAEREHSDVQVFIKTDS</sequence>
<proteinExistence type="predicted"/>
<feature type="modified residue" description="4-aspartylphosphate" evidence="1">
    <location>
        <position position="72"/>
    </location>
</feature>
<keyword evidence="1" id="KW-0597">Phosphoprotein</keyword>
<evidence type="ECO:0000259" key="5">
    <source>
        <dbReference type="PROSITE" id="PS51832"/>
    </source>
</evidence>
<keyword evidence="7" id="KW-1185">Reference proteome</keyword>
<feature type="domain" description="HD-GYP" evidence="5">
    <location>
        <begin position="193"/>
        <end position="389"/>
    </location>
</feature>
<protein>
    <submittedName>
        <fullName evidence="6">HD domain-containing phosphohydrolase</fullName>
    </submittedName>
</protein>
<feature type="coiled-coil region" evidence="2">
    <location>
        <begin position="150"/>
        <end position="192"/>
    </location>
</feature>
<dbReference type="InterPro" id="IPR052020">
    <property type="entry name" value="Cyclic_di-GMP/3'3'-cGAMP_PDE"/>
</dbReference>
<feature type="domain" description="Response regulatory" evidence="3">
    <location>
        <begin position="23"/>
        <end position="138"/>
    </location>
</feature>
<dbReference type="SUPFAM" id="SSF52172">
    <property type="entry name" value="CheY-like"/>
    <property type="match status" value="1"/>
</dbReference>
<evidence type="ECO:0000259" key="4">
    <source>
        <dbReference type="PROSITE" id="PS51831"/>
    </source>
</evidence>
<dbReference type="InterPro" id="IPR037522">
    <property type="entry name" value="HD_GYP_dom"/>
</dbReference>
<name>A0ABU9YT59_9RHOO</name>
<dbReference type="Gene3D" id="1.10.3210.10">
    <property type="entry name" value="Hypothetical protein af1432"/>
    <property type="match status" value="1"/>
</dbReference>
<evidence type="ECO:0000256" key="2">
    <source>
        <dbReference type="SAM" id="Coils"/>
    </source>
</evidence>
<dbReference type="Pfam" id="PF00072">
    <property type="entry name" value="Response_reg"/>
    <property type="match status" value="1"/>
</dbReference>
<dbReference type="PANTHER" id="PTHR45228">
    <property type="entry name" value="CYCLIC DI-GMP PHOSPHODIESTERASE TM_0186-RELATED"/>
    <property type="match status" value="1"/>
</dbReference>
<dbReference type="Gene3D" id="3.40.50.2300">
    <property type="match status" value="1"/>
</dbReference>
<dbReference type="InterPro" id="IPR011006">
    <property type="entry name" value="CheY-like_superfamily"/>
</dbReference>
<comment type="caution">
    <text evidence="6">The sequence shown here is derived from an EMBL/GenBank/DDBJ whole genome shotgun (WGS) entry which is preliminary data.</text>
</comment>
<evidence type="ECO:0000259" key="3">
    <source>
        <dbReference type="PROSITE" id="PS50110"/>
    </source>
</evidence>